<keyword evidence="2" id="KW-1185">Reference proteome</keyword>
<comment type="caution">
    <text evidence="1">The sequence shown here is derived from an EMBL/GenBank/DDBJ whole genome shotgun (WGS) entry which is preliminary data.</text>
</comment>
<dbReference type="AlphaFoldDB" id="A0A2W2EHF7"/>
<accession>A0A2W2EHF7</accession>
<name>A0A2W2EHF7_9ACTN</name>
<feature type="non-terminal residue" evidence="1">
    <location>
        <position position="1"/>
    </location>
</feature>
<reference evidence="1 2" key="1">
    <citation type="submission" date="2018-01" db="EMBL/GenBank/DDBJ databases">
        <title>Draft genome sequence of Nonomuraea sp. KC333.</title>
        <authorList>
            <person name="Sahin N."/>
            <person name="Saygin H."/>
            <person name="Ay H."/>
        </authorList>
    </citation>
    <scope>NUCLEOTIDE SEQUENCE [LARGE SCALE GENOMIC DNA]</scope>
    <source>
        <strain evidence="1 2">KC333</strain>
    </source>
</reference>
<evidence type="ECO:0000313" key="1">
    <source>
        <dbReference type="EMBL" id="PZG04184.1"/>
    </source>
</evidence>
<organism evidence="1 2">
    <name type="scientific">Nonomuraea aridisoli</name>
    <dbReference type="NCBI Taxonomy" id="2070368"/>
    <lineage>
        <taxon>Bacteria</taxon>
        <taxon>Bacillati</taxon>
        <taxon>Actinomycetota</taxon>
        <taxon>Actinomycetes</taxon>
        <taxon>Streptosporangiales</taxon>
        <taxon>Streptosporangiaceae</taxon>
        <taxon>Nonomuraea</taxon>
    </lineage>
</organism>
<sequence>RDEVVTAVAVPSGLVQRARELLDEARRYGYGRDDLISILEELP</sequence>
<evidence type="ECO:0000313" key="2">
    <source>
        <dbReference type="Proteomes" id="UP000249304"/>
    </source>
</evidence>
<protein>
    <submittedName>
        <fullName evidence="1">GntR family transcriptional regulator</fullName>
    </submittedName>
</protein>
<proteinExistence type="predicted"/>
<dbReference type="Proteomes" id="UP000249304">
    <property type="component" value="Unassembled WGS sequence"/>
</dbReference>
<dbReference type="EMBL" id="POUD01000394">
    <property type="protein sequence ID" value="PZG04184.1"/>
    <property type="molecule type" value="Genomic_DNA"/>
</dbReference>
<gene>
    <name evidence="1" type="ORF">C1J01_44960</name>
</gene>